<feature type="transmembrane region" description="Helical" evidence="8">
    <location>
        <begin position="172"/>
        <end position="193"/>
    </location>
</feature>
<keyword evidence="2" id="KW-0813">Transport</keyword>
<evidence type="ECO:0000313" key="10">
    <source>
        <dbReference type="Proteomes" id="UP000285523"/>
    </source>
</evidence>
<feature type="region of interest" description="Disordered" evidence="7">
    <location>
        <begin position="1"/>
        <end position="20"/>
    </location>
</feature>
<comment type="caution">
    <text evidence="9">The sequence shown here is derived from an EMBL/GenBank/DDBJ whole genome shotgun (WGS) entry which is preliminary data.</text>
</comment>
<evidence type="ECO:0000256" key="5">
    <source>
        <dbReference type="ARBA" id="ARBA00022989"/>
    </source>
</evidence>
<evidence type="ECO:0000256" key="7">
    <source>
        <dbReference type="SAM" id="MobiDB-lite"/>
    </source>
</evidence>
<organism evidence="9 10">
    <name type="scientific">Rhodopseudomonas palustris</name>
    <dbReference type="NCBI Taxonomy" id="1076"/>
    <lineage>
        <taxon>Bacteria</taxon>
        <taxon>Pseudomonadati</taxon>
        <taxon>Pseudomonadota</taxon>
        <taxon>Alphaproteobacteria</taxon>
        <taxon>Hyphomicrobiales</taxon>
        <taxon>Nitrobacteraceae</taxon>
        <taxon>Rhodopseudomonas</taxon>
    </lineage>
</organism>
<dbReference type="InterPro" id="IPR001046">
    <property type="entry name" value="NRAMP_fam"/>
</dbReference>
<dbReference type="GO" id="GO:0015086">
    <property type="term" value="F:cadmium ion transmembrane transporter activity"/>
    <property type="evidence" value="ECO:0007669"/>
    <property type="project" value="TreeGrafter"/>
</dbReference>
<dbReference type="Proteomes" id="UP000285523">
    <property type="component" value="Unassembled WGS sequence"/>
</dbReference>
<name>A0A418UZ30_RHOPL</name>
<gene>
    <name evidence="9" type="ORF">D4Q52_22075</name>
</gene>
<feature type="transmembrane region" description="Helical" evidence="8">
    <location>
        <begin position="147"/>
        <end position="165"/>
    </location>
</feature>
<feature type="transmembrane region" description="Helical" evidence="8">
    <location>
        <begin position="318"/>
        <end position="341"/>
    </location>
</feature>
<dbReference type="OrthoDB" id="9787548at2"/>
<keyword evidence="3 8" id="KW-0812">Transmembrane</keyword>
<sequence length="449" mass="48203">MRVTTEPDDKPLHADFIDPDPSAPKVQRLETFRFRNFLKTLGPGLITGASDDDPSGIGTYSQAGAQLGYGIGWTMLLTFPLMTAIQEISGRVGRVTGHGIAGNVCRHYSGKLLGVIVLLLFTANTINIAADLAAMGDATKLLIGGHPLLYVVGFGAISVIAQIFFDYRRYVAVLKWLTLCLFAYVAALAVAKVDWPQALTGLVLPRISWSVDYLTTIVAILGTTISPYLFFWQASQEAEEERIDPDKKPLVKSPRDARSEFQRIRADTVIGMAFSNLIALAIITTAAATLHAAGKTDIETSAQAAEALRPIAGPLAEWIFALGIVGTGLLAIPVLAGSAAYAVGEGRRWPVGLARKPKEATAFYGVLALAGTLGIALNFAPINPISALYWSAVINGVLAVPVMVLLMLIARRRAIMKQFIVRGWLYWLGWLSTAAMALSVAAMAIGYFL</sequence>
<feature type="transmembrane region" description="Helical" evidence="8">
    <location>
        <begin position="362"/>
        <end position="382"/>
    </location>
</feature>
<keyword evidence="5 8" id="KW-1133">Transmembrane helix</keyword>
<dbReference type="GO" id="GO:0034755">
    <property type="term" value="P:iron ion transmembrane transport"/>
    <property type="evidence" value="ECO:0007669"/>
    <property type="project" value="TreeGrafter"/>
</dbReference>
<evidence type="ECO:0000313" key="9">
    <source>
        <dbReference type="EMBL" id="RJF68568.1"/>
    </source>
</evidence>
<feature type="transmembrane region" description="Helical" evidence="8">
    <location>
        <begin position="388"/>
        <end position="411"/>
    </location>
</feature>
<dbReference type="EMBL" id="QYYD01000028">
    <property type="protein sequence ID" value="RJF68568.1"/>
    <property type="molecule type" value="Genomic_DNA"/>
</dbReference>
<feature type="transmembrane region" description="Helical" evidence="8">
    <location>
        <begin position="268"/>
        <end position="290"/>
    </location>
</feature>
<dbReference type="AlphaFoldDB" id="A0A418UZ30"/>
<protein>
    <submittedName>
        <fullName evidence="9">Divalent metal cation transporter</fullName>
    </submittedName>
</protein>
<accession>A0A418UZ30</accession>
<comment type="subcellular location">
    <subcellularLocation>
        <location evidence="1">Membrane</location>
        <topology evidence="1">Multi-pass membrane protein</topology>
    </subcellularLocation>
</comment>
<dbReference type="PANTHER" id="PTHR11706">
    <property type="entry name" value="SOLUTE CARRIER PROTEIN FAMILY 11 MEMBER"/>
    <property type="match status" value="1"/>
</dbReference>
<dbReference type="Pfam" id="PF01566">
    <property type="entry name" value="Nramp"/>
    <property type="match status" value="1"/>
</dbReference>
<evidence type="ECO:0000256" key="1">
    <source>
        <dbReference type="ARBA" id="ARBA00004141"/>
    </source>
</evidence>
<reference evidence="9 10" key="1">
    <citation type="submission" date="2018-09" db="EMBL/GenBank/DDBJ databases">
        <title>Draft genome sequence of Rhodopseudomonas palustris 2.1.18.</title>
        <authorList>
            <person name="Robertson S.L."/>
            <person name="Meyer T.E."/>
            <person name="Kyndt J.A."/>
        </authorList>
    </citation>
    <scope>NUCLEOTIDE SEQUENCE [LARGE SCALE GENOMIC DNA]</scope>
    <source>
        <strain evidence="9 10">2.1.18</strain>
    </source>
</reference>
<dbReference type="GO" id="GO:0005886">
    <property type="term" value="C:plasma membrane"/>
    <property type="evidence" value="ECO:0007669"/>
    <property type="project" value="TreeGrafter"/>
</dbReference>
<evidence type="ECO:0000256" key="6">
    <source>
        <dbReference type="ARBA" id="ARBA00023136"/>
    </source>
</evidence>
<evidence type="ECO:0000256" key="4">
    <source>
        <dbReference type="ARBA" id="ARBA00022847"/>
    </source>
</evidence>
<feature type="transmembrane region" description="Helical" evidence="8">
    <location>
        <begin position="213"/>
        <end position="232"/>
    </location>
</feature>
<evidence type="ECO:0000256" key="3">
    <source>
        <dbReference type="ARBA" id="ARBA00022692"/>
    </source>
</evidence>
<evidence type="ECO:0000256" key="8">
    <source>
        <dbReference type="SAM" id="Phobius"/>
    </source>
</evidence>
<feature type="transmembrane region" description="Helical" evidence="8">
    <location>
        <begin position="423"/>
        <end position="448"/>
    </location>
</feature>
<dbReference type="GO" id="GO:0005384">
    <property type="term" value="F:manganese ion transmembrane transporter activity"/>
    <property type="evidence" value="ECO:0007669"/>
    <property type="project" value="TreeGrafter"/>
</dbReference>
<keyword evidence="4" id="KW-0769">Symport</keyword>
<evidence type="ECO:0000256" key="2">
    <source>
        <dbReference type="ARBA" id="ARBA00022448"/>
    </source>
</evidence>
<dbReference type="PANTHER" id="PTHR11706:SF33">
    <property type="entry name" value="NATURAL RESISTANCE-ASSOCIATED MACROPHAGE PROTEIN 2"/>
    <property type="match status" value="1"/>
</dbReference>
<proteinExistence type="predicted"/>
<keyword evidence="6 8" id="KW-0472">Membrane</keyword>
<feature type="transmembrane region" description="Helical" evidence="8">
    <location>
        <begin position="112"/>
        <end position="135"/>
    </location>
</feature>
<feature type="compositionally biased region" description="Basic and acidic residues" evidence="7">
    <location>
        <begin position="1"/>
        <end position="16"/>
    </location>
</feature>
<dbReference type="GO" id="GO:0015293">
    <property type="term" value="F:symporter activity"/>
    <property type="evidence" value="ECO:0007669"/>
    <property type="project" value="UniProtKB-KW"/>
</dbReference>